<evidence type="ECO:0000256" key="7">
    <source>
        <dbReference type="ARBA" id="ARBA00022989"/>
    </source>
</evidence>
<dbReference type="GO" id="GO:0045259">
    <property type="term" value="C:proton-transporting ATP synthase complex"/>
    <property type="evidence" value="ECO:0007669"/>
    <property type="project" value="UniProtKB-KW"/>
</dbReference>
<keyword evidence="14" id="KW-1185">Reference proteome</keyword>
<dbReference type="PROSITE" id="PS00449">
    <property type="entry name" value="ATPASE_A"/>
    <property type="match status" value="1"/>
</dbReference>
<dbReference type="AlphaFoldDB" id="A0A1Y6K926"/>
<dbReference type="EMBL" id="LT859958">
    <property type="protein sequence ID" value="SMX54530.1"/>
    <property type="molecule type" value="Genomic_DNA"/>
</dbReference>
<dbReference type="InterPro" id="IPR000568">
    <property type="entry name" value="ATP_synth_F0_asu"/>
</dbReference>
<evidence type="ECO:0000256" key="3">
    <source>
        <dbReference type="ARBA" id="ARBA00022448"/>
    </source>
</evidence>
<evidence type="ECO:0000256" key="10">
    <source>
        <dbReference type="ARBA" id="ARBA00023310"/>
    </source>
</evidence>
<keyword evidence="8 11" id="KW-0406">Ion transport</keyword>
<dbReference type="KEGG" id="abat:CFX1CAM_1465"/>
<evidence type="ECO:0000256" key="4">
    <source>
        <dbReference type="ARBA" id="ARBA00022547"/>
    </source>
</evidence>
<proteinExistence type="inferred from homology"/>
<comment type="subcellular location">
    <subcellularLocation>
        <location evidence="11 12">Cell membrane</location>
        <topology evidence="11 12">Multi-pass membrane protein</topology>
    </subcellularLocation>
    <subcellularLocation>
        <location evidence="1">Membrane</location>
        <topology evidence="1">Multi-pass membrane protein</topology>
    </subcellularLocation>
</comment>
<evidence type="ECO:0000256" key="1">
    <source>
        <dbReference type="ARBA" id="ARBA00004141"/>
    </source>
</evidence>
<keyword evidence="4 11" id="KW-0138">CF(0)</keyword>
<gene>
    <name evidence="11 13" type="primary">atpB</name>
    <name evidence="13" type="ORF">CFX1CAM_1465</name>
</gene>
<dbReference type="PANTHER" id="PTHR42823:SF3">
    <property type="entry name" value="ATP SYNTHASE SUBUNIT A, CHLOROPLASTIC"/>
    <property type="match status" value="1"/>
</dbReference>
<dbReference type="GO" id="GO:0046933">
    <property type="term" value="F:proton-transporting ATP synthase activity, rotational mechanism"/>
    <property type="evidence" value="ECO:0007669"/>
    <property type="project" value="UniProtKB-UniRule"/>
</dbReference>
<evidence type="ECO:0000256" key="2">
    <source>
        <dbReference type="ARBA" id="ARBA00006810"/>
    </source>
</evidence>
<name>A0A1Y6K926_9CHLR</name>
<organism evidence="13 14">
    <name type="scientific">Candidatus Brevifilum fermentans</name>
    <dbReference type="NCBI Taxonomy" id="1986204"/>
    <lineage>
        <taxon>Bacteria</taxon>
        <taxon>Bacillati</taxon>
        <taxon>Chloroflexota</taxon>
        <taxon>Anaerolineae</taxon>
        <taxon>Anaerolineales</taxon>
        <taxon>Anaerolineaceae</taxon>
        <taxon>Candidatus Brevifilum</taxon>
    </lineage>
</organism>
<keyword evidence="5 11" id="KW-0812">Transmembrane</keyword>
<dbReference type="Gene3D" id="1.20.120.220">
    <property type="entry name" value="ATP synthase, F0 complex, subunit A"/>
    <property type="match status" value="1"/>
</dbReference>
<dbReference type="InterPro" id="IPR023011">
    <property type="entry name" value="ATP_synth_F0_asu_AS"/>
</dbReference>
<keyword evidence="10 11" id="KW-0066">ATP synthesis</keyword>
<evidence type="ECO:0000313" key="13">
    <source>
        <dbReference type="EMBL" id="SMX54530.1"/>
    </source>
</evidence>
<reference evidence="14" key="1">
    <citation type="submission" date="2017-05" db="EMBL/GenBank/DDBJ databases">
        <authorList>
            <person name="Kirkegaard R."/>
            <person name="Mcilroy J S."/>
        </authorList>
    </citation>
    <scope>NUCLEOTIDE SEQUENCE [LARGE SCALE GENOMIC DNA]</scope>
</reference>
<dbReference type="GO" id="GO:0042777">
    <property type="term" value="P:proton motive force-driven plasma membrane ATP synthesis"/>
    <property type="evidence" value="ECO:0007669"/>
    <property type="project" value="TreeGrafter"/>
</dbReference>
<feature type="transmembrane region" description="Helical" evidence="11">
    <location>
        <begin position="70"/>
        <end position="94"/>
    </location>
</feature>
<evidence type="ECO:0000256" key="11">
    <source>
        <dbReference type="HAMAP-Rule" id="MF_01393"/>
    </source>
</evidence>
<keyword evidence="11" id="KW-1003">Cell membrane</keyword>
<feature type="transmembrane region" description="Helical" evidence="11">
    <location>
        <begin position="100"/>
        <end position="120"/>
    </location>
</feature>
<keyword evidence="7 11" id="KW-1133">Transmembrane helix</keyword>
<dbReference type="Pfam" id="PF00119">
    <property type="entry name" value="ATP-synt_A"/>
    <property type="match status" value="1"/>
</dbReference>
<comment type="function">
    <text evidence="11 12">Key component of the proton channel; it plays a direct role in the translocation of protons across the membrane.</text>
</comment>
<dbReference type="InterPro" id="IPR035908">
    <property type="entry name" value="F0_ATP_A_sf"/>
</dbReference>
<evidence type="ECO:0000256" key="12">
    <source>
        <dbReference type="RuleBase" id="RU000483"/>
    </source>
</evidence>
<dbReference type="PRINTS" id="PR00123">
    <property type="entry name" value="ATPASEA"/>
</dbReference>
<evidence type="ECO:0000256" key="6">
    <source>
        <dbReference type="ARBA" id="ARBA00022781"/>
    </source>
</evidence>
<evidence type="ECO:0000313" key="14">
    <source>
        <dbReference type="Proteomes" id="UP000195514"/>
    </source>
</evidence>
<dbReference type="InterPro" id="IPR045082">
    <property type="entry name" value="ATP_syn_F0_a_bact/chloroplast"/>
</dbReference>
<evidence type="ECO:0000256" key="9">
    <source>
        <dbReference type="ARBA" id="ARBA00023136"/>
    </source>
</evidence>
<keyword evidence="6 11" id="KW-0375">Hydrogen ion transport</keyword>
<keyword evidence="3 11" id="KW-0813">Transport</keyword>
<dbReference type="Proteomes" id="UP000195514">
    <property type="component" value="Chromosome I"/>
</dbReference>
<feature type="transmembrane region" description="Helical" evidence="11">
    <location>
        <begin position="184"/>
        <end position="209"/>
    </location>
</feature>
<comment type="similarity">
    <text evidence="2 11 12">Belongs to the ATPase A chain family.</text>
</comment>
<dbReference type="GO" id="GO:0005886">
    <property type="term" value="C:plasma membrane"/>
    <property type="evidence" value="ECO:0007669"/>
    <property type="project" value="UniProtKB-SubCell"/>
</dbReference>
<feature type="transmembrane region" description="Helical" evidence="11">
    <location>
        <begin position="156"/>
        <end position="178"/>
    </location>
</feature>
<dbReference type="OrthoDB" id="9789241at2"/>
<protein>
    <recommendedName>
        <fullName evidence="11 12">ATP synthase subunit a</fullName>
    </recommendedName>
    <alternativeName>
        <fullName evidence="11">ATP synthase F0 sector subunit a</fullName>
    </alternativeName>
    <alternativeName>
        <fullName evidence="11">F-ATPase subunit 6</fullName>
    </alternativeName>
</protein>
<dbReference type="SUPFAM" id="SSF81336">
    <property type="entry name" value="F1F0 ATP synthase subunit A"/>
    <property type="match status" value="1"/>
</dbReference>
<dbReference type="PANTHER" id="PTHR42823">
    <property type="entry name" value="ATP SYNTHASE SUBUNIT A, CHLOROPLASTIC"/>
    <property type="match status" value="1"/>
</dbReference>
<sequence length="232" mass="25761">MDSITPQVVFEIYGIKITNTVVSTWVIMVILILLAWVIRRFKPGIGEVIIESINGIIGSVMPEETGTIKYLPILGTLAVFLIFSNLFGLVPGMVSPTANINTTFALALIVFFAVHVYGIAEKGLWGYIKDFANPIFMFPLEIISHISRTLSLSIRLFGNILSTDLIVAIIFSLVPLFLPLPMATLSIITGLLQAYIFTILASLYIASAVEVQEFEQERRRLKQLKKKSKHSS</sequence>
<evidence type="ECO:0000256" key="8">
    <source>
        <dbReference type="ARBA" id="ARBA00023065"/>
    </source>
</evidence>
<accession>A0A1Y6K926</accession>
<keyword evidence="9 11" id="KW-0472">Membrane</keyword>
<dbReference type="CDD" id="cd00310">
    <property type="entry name" value="ATP-synt_Fo_a_6"/>
    <property type="match status" value="1"/>
</dbReference>
<dbReference type="RefSeq" id="WP_087862367.1">
    <property type="nucleotide sequence ID" value="NZ_LT859958.1"/>
</dbReference>
<dbReference type="NCBIfam" id="TIGR01131">
    <property type="entry name" value="ATP_synt_6_or_A"/>
    <property type="match status" value="1"/>
</dbReference>
<feature type="transmembrane region" description="Helical" evidence="11">
    <location>
        <begin position="20"/>
        <end position="38"/>
    </location>
</feature>
<evidence type="ECO:0000256" key="5">
    <source>
        <dbReference type="ARBA" id="ARBA00022692"/>
    </source>
</evidence>
<dbReference type="HAMAP" id="MF_01393">
    <property type="entry name" value="ATP_synth_a_bact"/>
    <property type="match status" value="1"/>
</dbReference>